<sequence length="80" mass="9664">MEIKKKRIFTDKEGEKEEVEFLGGIKQTLLLKPSSWYVKNLLKPIKEEQKREEKRIEHKSKIQEKLREIAERELEKEGKL</sequence>
<protein>
    <submittedName>
        <fullName evidence="1">Uncharacterized protein</fullName>
    </submittedName>
</protein>
<proteinExistence type="predicted"/>
<evidence type="ECO:0000313" key="1">
    <source>
        <dbReference type="EMBL" id="GAH52630.1"/>
    </source>
</evidence>
<reference evidence="1" key="1">
    <citation type="journal article" date="2014" name="Front. Microbiol.">
        <title>High frequency of phylogenetically diverse reductive dehalogenase-homologous genes in deep subseafloor sedimentary metagenomes.</title>
        <authorList>
            <person name="Kawai M."/>
            <person name="Futagami T."/>
            <person name="Toyoda A."/>
            <person name="Takaki Y."/>
            <person name="Nishi S."/>
            <person name="Hori S."/>
            <person name="Arai W."/>
            <person name="Tsubouchi T."/>
            <person name="Morono Y."/>
            <person name="Uchiyama I."/>
            <person name="Ito T."/>
            <person name="Fujiyama A."/>
            <person name="Inagaki F."/>
            <person name="Takami H."/>
        </authorList>
    </citation>
    <scope>NUCLEOTIDE SEQUENCE</scope>
    <source>
        <strain evidence="1">Expedition CK06-06</strain>
    </source>
</reference>
<dbReference type="AlphaFoldDB" id="X1H6D9"/>
<name>X1H6D9_9ZZZZ</name>
<comment type="caution">
    <text evidence="1">The sequence shown here is derived from an EMBL/GenBank/DDBJ whole genome shotgun (WGS) entry which is preliminary data.</text>
</comment>
<gene>
    <name evidence="1" type="ORF">S03H2_37977</name>
</gene>
<accession>X1H6D9</accession>
<dbReference type="EMBL" id="BARU01023396">
    <property type="protein sequence ID" value="GAH52630.1"/>
    <property type="molecule type" value="Genomic_DNA"/>
</dbReference>
<organism evidence="1">
    <name type="scientific">marine sediment metagenome</name>
    <dbReference type="NCBI Taxonomy" id="412755"/>
    <lineage>
        <taxon>unclassified sequences</taxon>
        <taxon>metagenomes</taxon>
        <taxon>ecological metagenomes</taxon>
    </lineage>
</organism>